<organism evidence="1 2">
    <name type="scientific">Cylindrospermopsis raciborskii CS-506_A</name>
    <dbReference type="NCBI Taxonomy" id="2585140"/>
    <lineage>
        <taxon>Bacteria</taxon>
        <taxon>Bacillati</taxon>
        <taxon>Cyanobacteriota</taxon>
        <taxon>Cyanophyceae</taxon>
        <taxon>Nostocales</taxon>
        <taxon>Aphanizomenonaceae</taxon>
        <taxon>Cylindrospermopsis</taxon>
    </lineage>
</organism>
<dbReference type="Gene3D" id="2.60.40.2030">
    <property type="match status" value="1"/>
</dbReference>
<dbReference type="AlphaFoldDB" id="A0A838WP54"/>
<accession>A0A838WP54</accession>
<gene>
    <name evidence="1" type="ORF">FHK98_01975</name>
</gene>
<dbReference type="EMBL" id="VDFG01000139">
    <property type="protein sequence ID" value="MBA4464682.1"/>
    <property type="molecule type" value="Genomic_DNA"/>
</dbReference>
<name>A0A838WP54_9CYAN</name>
<protein>
    <submittedName>
        <fullName evidence="1">Uncharacterized protein</fullName>
    </submittedName>
</protein>
<proteinExistence type="predicted"/>
<reference evidence="1 2" key="1">
    <citation type="journal article" date="2020" name="J. Appl. Phycol.">
        <title>Morphological changes and genome evolution in Raphidiopsis raciborskii CS-506 after 23 years in culture.</title>
        <authorList>
            <person name="Willis A."/>
            <person name="Bent S.J."/>
            <person name="Jameson I.D."/>
        </authorList>
    </citation>
    <scope>NUCLEOTIDE SEQUENCE [LARGE SCALE GENOMIC DNA]</scope>
    <source>
        <strain evidence="1 2">CS-506_A</strain>
    </source>
</reference>
<dbReference type="InterPro" id="IPR038081">
    <property type="entry name" value="CalX-like_sf"/>
</dbReference>
<dbReference type="SUPFAM" id="SSF141072">
    <property type="entry name" value="CalX-like"/>
    <property type="match status" value="2"/>
</dbReference>
<feature type="non-terminal residue" evidence="1">
    <location>
        <position position="95"/>
    </location>
</feature>
<evidence type="ECO:0000313" key="1">
    <source>
        <dbReference type="EMBL" id="MBA4464682.1"/>
    </source>
</evidence>
<comment type="caution">
    <text evidence="1">The sequence shown here is derived from an EMBL/GenBank/DDBJ whole genome shotgun (WGS) entry which is preliminary data.</text>
</comment>
<evidence type="ECO:0000313" key="2">
    <source>
        <dbReference type="Proteomes" id="UP000538075"/>
    </source>
</evidence>
<dbReference type="Proteomes" id="UP000538075">
    <property type="component" value="Unassembled WGS sequence"/>
</dbReference>
<feature type="non-terminal residue" evidence="1">
    <location>
        <position position="1"/>
    </location>
</feature>
<sequence length="95" mass="9891">DPTADTTPESDETVIFTLASGTGYTIGTTSGVTGTITNDDTQVTLTVSPSTVTEDGPQNLFYVFSRTGDVTNSLTVNFNVSGSATLNDDYVQRGA</sequence>